<dbReference type="Gene3D" id="3.90.245.10">
    <property type="entry name" value="Ribonucleoside hydrolase-like"/>
    <property type="match status" value="1"/>
</dbReference>
<dbReference type="EMBL" id="VYWW01000003">
    <property type="protein sequence ID" value="KAA9324099.1"/>
    <property type="molecule type" value="Genomic_DNA"/>
</dbReference>
<sequence>MNKKPLIISTDPGIDDAVALTIALFAKELDVKLIAATWGNVSLEKTLNNALKLETFLGTKVPVVSGAKLPLVKKPIDASEVHGKSGMDGFDFPEPDKGLLVSGLAATKIHEVVANSPEKVTLMQIGPATDFALYFRQYPDDLEKIEELVIMGGAIGRGNYGPYDEYNVSGDPEAAKIVFESGVKIRVAPLELGHQAFVKQDTMDVVKNYGKTGEMLYSILSNLHDGTLSDGLEIYDALAVGMLLAPEMYTFKPAFVAIDTNDSYTYGASVMDFDNFFGKPVNAEIGVSINREQFVDWFAKVLKEADK</sequence>
<reference evidence="5 7" key="2">
    <citation type="submission" date="2024-04" db="EMBL/GenBank/DDBJ databases">
        <title>Three lactobacilli isolated from voided urine samples from females with type 2 diabetes.</title>
        <authorList>
            <person name="Kula A."/>
            <person name="Stegman N."/>
            <person name="Putonti C."/>
        </authorList>
    </citation>
    <scope>NUCLEOTIDE SEQUENCE [LARGE SCALE GENOMIC DNA]</scope>
    <source>
        <strain evidence="5 7">1855</strain>
    </source>
</reference>
<dbReference type="PANTHER" id="PTHR12304:SF15">
    <property type="entry name" value="NON-SPECIFIC RIBONUCLEOSIDE HYDROLASE RIHC"/>
    <property type="match status" value="1"/>
</dbReference>
<dbReference type="EMBL" id="JBBVUL010000001">
    <property type="protein sequence ID" value="MEL0564352.1"/>
    <property type="molecule type" value="Genomic_DNA"/>
</dbReference>
<name>A0A5N1IFT8_LACJE</name>
<keyword evidence="2" id="KW-0326">Glycosidase</keyword>
<dbReference type="Pfam" id="PF01156">
    <property type="entry name" value="IU_nuc_hydro"/>
    <property type="match status" value="1"/>
</dbReference>
<feature type="domain" description="Inosine/uridine-preferring nucleoside hydrolase" evidence="3">
    <location>
        <begin position="6"/>
        <end position="295"/>
    </location>
</feature>
<dbReference type="OrthoDB" id="9797882at2"/>
<dbReference type="GO" id="GO:0008477">
    <property type="term" value="F:purine nucleosidase activity"/>
    <property type="evidence" value="ECO:0007669"/>
    <property type="project" value="TreeGrafter"/>
</dbReference>
<dbReference type="RefSeq" id="WP_006587983.1">
    <property type="nucleotide sequence ID" value="NZ_CATOUV010000001.1"/>
</dbReference>
<keyword evidence="1 4" id="KW-0378">Hydrolase</keyword>
<gene>
    <name evidence="5" type="ORF">AAC431_00230</name>
    <name evidence="4" type="ORF">F6H94_01085</name>
</gene>
<evidence type="ECO:0000313" key="7">
    <source>
        <dbReference type="Proteomes" id="UP001385848"/>
    </source>
</evidence>
<protein>
    <submittedName>
        <fullName evidence="4">Nucleoside hydrolase</fullName>
    </submittedName>
</protein>
<dbReference type="InterPro" id="IPR001910">
    <property type="entry name" value="Inosine/uridine_hydrolase_dom"/>
</dbReference>
<dbReference type="Proteomes" id="UP001385848">
    <property type="component" value="Unassembled WGS sequence"/>
</dbReference>
<dbReference type="GO" id="GO:0006152">
    <property type="term" value="P:purine nucleoside catabolic process"/>
    <property type="evidence" value="ECO:0007669"/>
    <property type="project" value="TreeGrafter"/>
</dbReference>
<organism evidence="4 6">
    <name type="scientific">Lactobacillus jensenii</name>
    <dbReference type="NCBI Taxonomy" id="109790"/>
    <lineage>
        <taxon>Bacteria</taxon>
        <taxon>Bacillati</taxon>
        <taxon>Bacillota</taxon>
        <taxon>Bacilli</taxon>
        <taxon>Lactobacillales</taxon>
        <taxon>Lactobacillaceae</taxon>
        <taxon>Lactobacillus</taxon>
    </lineage>
</organism>
<evidence type="ECO:0000256" key="1">
    <source>
        <dbReference type="ARBA" id="ARBA00022801"/>
    </source>
</evidence>
<dbReference type="CDD" id="cd02651">
    <property type="entry name" value="nuc_hydro_IU_UC_XIUA"/>
    <property type="match status" value="1"/>
</dbReference>
<comment type="caution">
    <text evidence="4">The sequence shown here is derived from an EMBL/GenBank/DDBJ whole genome shotgun (WGS) entry which is preliminary data.</text>
</comment>
<reference evidence="4 6" key="1">
    <citation type="submission" date="2019-09" db="EMBL/GenBank/DDBJ databases">
        <title>Draft genome sequence assemblies of isolates from the urinary tract.</title>
        <authorList>
            <person name="Mores C.R."/>
            <person name="Putonti C."/>
            <person name="Wolfe A.J."/>
        </authorList>
    </citation>
    <scope>NUCLEOTIDE SEQUENCE [LARGE SCALE GENOMIC DNA]</scope>
    <source>
        <strain evidence="4 6">UMB246</strain>
    </source>
</reference>
<evidence type="ECO:0000313" key="4">
    <source>
        <dbReference type="EMBL" id="KAA9324099.1"/>
    </source>
</evidence>
<dbReference type="GO" id="GO:0005829">
    <property type="term" value="C:cytosol"/>
    <property type="evidence" value="ECO:0007669"/>
    <property type="project" value="TreeGrafter"/>
</dbReference>
<evidence type="ECO:0000313" key="5">
    <source>
        <dbReference type="EMBL" id="MEL0564352.1"/>
    </source>
</evidence>
<evidence type="ECO:0000313" key="6">
    <source>
        <dbReference type="Proteomes" id="UP000327236"/>
    </source>
</evidence>
<keyword evidence="7" id="KW-1185">Reference proteome</keyword>
<dbReference type="Proteomes" id="UP000327236">
    <property type="component" value="Unassembled WGS sequence"/>
</dbReference>
<dbReference type="InterPro" id="IPR036452">
    <property type="entry name" value="Ribo_hydro-like"/>
</dbReference>
<accession>A0A5N1IFT8</accession>
<evidence type="ECO:0000259" key="3">
    <source>
        <dbReference type="Pfam" id="PF01156"/>
    </source>
</evidence>
<dbReference type="PANTHER" id="PTHR12304">
    <property type="entry name" value="INOSINE-URIDINE PREFERRING NUCLEOSIDE HYDROLASE"/>
    <property type="match status" value="1"/>
</dbReference>
<dbReference type="SUPFAM" id="SSF53590">
    <property type="entry name" value="Nucleoside hydrolase"/>
    <property type="match status" value="1"/>
</dbReference>
<dbReference type="KEGG" id="lje:BUE77_02835"/>
<dbReference type="GeneID" id="31742637"/>
<evidence type="ECO:0000256" key="2">
    <source>
        <dbReference type="ARBA" id="ARBA00023295"/>
    </source>
</evidence>
<dbReference type="InterPro" id="IPR023186">
    <property type="entry name" value="IUNH"/>
</dbReference>
<dbReference type="AlphaFoldDB" id="A0A5N1IFT8"/>
<proteinExistence type="predicted"/>